<dbReference type="STRING" id="1318743.PU02_0045"/>
<dbReference type="KEGG" id="banc:PU02_0045"/>
<dbReference type="OrthoDB" id="3078668at2"/>
<dbReference type="RefSeq" id="WP_053943577.1">
    <property type="nucleotide sequence ID" value="NZ_CP010401.1"/>
</dbReference>
<dbReference type="Proteomes" id="UP000057213">
    <property type="component" value="Chromosome"/>
</dbReference>
<gene>
    <name evidence="1" type="ORF">PU02_0045</name>
</gene>
<sequence length="166" mass="18570">MIILPKHLKYLNIYVDGIPYQGKCESVTLPTLNLVVESHRACGMDIPIEIDMGMEPLTLNMVVSGYSPELIGALGKTDVRITLRGSVQAQGEPAESVEITMNGLCKSSEINQWQSGSAVTCTLNYTLHYFKYIQKDVEVVEIDAFNMVRRINGVDQLEQHRKHLGF</sequence>
<dbReference type="EMBL" id="CP010401">
    <property type="protein sequence ID" value="ALE02859.1"/>
    <property type="molecule type" value="Genomic_DNA"/>
</dbReference>
<organism evidence="1 2">
    <name type="scientific">Bartonella ancashensis</name>
    <dbReference type="NCBI Taxonomy" id="1318743"/>
    <lineage>
        <taxon>Bacteria</taxon>
        <taxon>Pseudomonadati</taxon>
        <taxon>Pseudomonadota</taxon>
        <taxon>Alphaproteobacteria</taxon>
        <taxon>Hyphomicrobiales</taxon>
        <taxon>Bartonellaceae</taxon>
        <taxon>Bartonella</taxon>
    </lineage>
</organism>
<dbReference type="Pfam" id="PF04985">
    <property type="entry name" value="Phage_tube"/>
    <property type="match status" value="1"/>
</dbReference>
<dbReference type="AlphaFoldDB" id="A0A0M4LRK9"/>
<evidence type="ECO:0000313" key="1">
    <source>
        <dbReference type="EMBL" id="ALE02859.1"/>
    </source>
</evidence>
<dbReference type="PATRIC" id="fig|1318743.3.peg.46"/>
<reference evidence="1 2" key="1">
    <citation type="journal article" date="2015" name="Genome Announc.">
        <title>Complete Genome Sequence of Bartonella ancashensis Strain 20.00, Isolated from the Blood of a Patient with Verruga Peruana.</title>
        <authorList>
            <person name="Hang J."/>
            <person name="Mullins K.E."/>
            <person name="Clifford R.J."/>
            <person name="Onmus-Leone F."/>
            <person name="Yang Y."/>
            <person name="Jiang J."/>
            <person name="Leguia M."/>
            <person name="Kasper M.R."/>
            <person name="Maguina C."/>
            <person name="Lesho E.P."/>
            <person name="Jarman R.G."/>
            <person name="Richards A.L."/>
            <person name="Blazes D."/>
        </authorList>
    </citation>
    <scope>NUCLEOTIDE SEQUENCE [LARGE SCALE GENOMIC DNA]</scope>
    <source>
        <strain evidence="1 2">20.00</strain>
    </source>
</reference>
<accession>A0A0M4LRK9</accession>
<proteinExistence type="predicted"/>
<dbReference type="InterPro" id="IPR006498">
    <property type="entry name" value="Tail_tube"/>
</dbReference>
<keyword evidence="2" id="KW-1185">Reference proteome</keyword>
<evidence type="ECO:0000313" key="2">
    <source>
        <dbReference type="Proteomes" id="UP000057213"/>
    </source>
</evidence>
<name>A0A0M4LRK9_9HYPH</name>
<protein>
    <submittedName>
        <fullName evidence="1">Phage major tail tube protein</fullName>
    </submittedName>
</protein>
<dbReference type="NCBIfam" id="TIGR01611">
    <property type="entry name" value="tail_tube"/>
    <property type="match status" value="1"/>
</dbReference>